<keyword evidence="5" id="KW-1185">Reference proteome</keyword>
<comment type="caution">
    <text evidence="4">The sequence shown here is derived from an EMBL/GenBank/DDBJ whole genome shotgun (WGS) entry which is preliminary data.</text>
</comment>
<dbReference type="InterPro" id="IPR024867">
    <property type="entry name" value="NFRKB"/>
</dbReference>
<evidence type="ECO:0000313" key="4">
    <source>
        <dbReference type="EMBL" id="KAL1220307.1"/>
    </source>
</evidence>
<dbReference type="EMBL" id="JBANAX010000157">
    <property type="protein sequence ID" value="KAL1220307.1"/>
    <property type="molecule type" value="Genomic_DNA"/>
</dbReference>
<sequence>MTKNQTDSEDDSDDYDIAAEANCELAMVEDQLCSIPYELYDLSDLTGILSIETWNSFLTEEERFFLSCFLPDMDHETFSLTMHQLLGGASLYLGNPVDKLYMKLRGGLFTPKVASYNEGVMLVKRKMYYYSLKLYHQKLIKTFTEIQRLWDHCGTQIRNLKLLDFNRVPSEGMVGATCSLTTASVVKKPMERNRTKSLASHRSASPKNTLKMKITKKGIFPYQGSSFVSSAHHPKGLLKVVPKSSSAILGKSYESPKNSLLQIHEIGSKSSRFAASPYLGTRFEKPYGTIGEFPKCLVNNQATSFTYLETTQSSIDKIEPVLYDPIPRVFGASNNSITEHNLPTKQEEYVHYRLKSPGCKPGMVETKEILSGKNFEREANVLRQPLHILSEDNHSRKTGDDHLFSLTYKRRKIQRIVGS</sequence>
<evidence type="ECO:0000313" key="5">
    <source>
        <dbReference type="Proteomes" id="UP001558713"/>
    </source>
</evidence>
<name>A0ABD1BSY6_CARAN</name>
<feature type="domain" description="DEUBAD" evidence="3">
    <location>
        <begin position="36"/>
        <end position="149"/>
    </location>
</feature>
<organism evidence="4 5">
    <name type="scientific">Cardamine amara subsp. amara</name>
    <dbReference type="NCBI Taxonomy" id="228776"/>
    <lineage>
        <taxon>Eukaryota</taxon>
        <taxon>Viridiplantae</taxon>
        <taxon>Streptophyta</taxon>
        <taxon>Embryophyta</taxon>
        <taxon>Tracheophyta</taxon>
        <taxon>Spermatophyta</taxon>
        <taxon>Magnoliopsida</taxon>
        <taxon>eudicotyledons</taxon>
        <taxon>Gunneridae</taxon>
        <taxon>Pentapetalae</taxon>
        <taxon>rosids</taxon>
        <taxon>malvids</taxon>
        <taxon>Brassicales</taxon>
        <taxon>Brassicaceae</taxon>
        <taxon>Cardamineae</taxon>
        <taxon>Cardamine</taxon>
    </lineage>
</organism>
<dbReference type="PROSITE" id="PS51916">
    <property type="entry name" value="DEUBAD"/>
    <property type="match status" value="1"/>
</dbReference>
<reference evidence="4 5" key="1">
    <citation type="submission" date="2024-04" db="EMBL/GenBank/DDBJ databases">
        <title>Genome assembly C_amara_ONT_v2.</title>
        <authorList>
            <person name="Yant L."/>
            <person name="Moore C."/>
            <person name="Slenker M."/>
        </authorList>
    </citation>
    <scope>NUCLEOTIDE SEQUENCE [LARGE SCALE GENOMIC DNA]</scope>
    <source>
        <tissue evidence="4">Leaf</tissue>
    </source>
</reference>
<comment type="subcellular location">
    <subcellularLocation>
        <location evidence="1">Nucleus</location>
    </subcellularLocation>
</comment>
<dbReference type="CDD" id="cd21865">
    <property type="entry name" value="DEUBAD_NFRKB"/>
    <property type="match status" value="1"/>
</dbReference>
<protein>
    <recommendedName>
        <fullName evidence="3">DEUBAD domain-containing protein</fullName>
    </recommendedName>
</protein>
<evidence type="ECO:0000259" key="3">
    <source>
        <dbReference type="PROSITE" id="PS51916"/>
    </source>
</evidence>
<evidence type="ECO:0000256" key="1">
    <source>
        <dbReference type="ARBA" id="ARBA00004123"/>
    </source>
</evidence>
<dbReference type="Proteomes" id="UP001558713">
    <property type="component" value="Unassembled WGS sequence"/>
</dbReference>
<dbReference type="InterPro" id="IPR044867">
    <property type="entry name" value="DEUBAD_dom"/>
</dbReference>
<dbReference type="PANTHER" id="PTHR13052">
    <property type="entry name" value="NFRKB-RELATED"/>
    <property type="match status" value="1"/>
</dbReference>
<proteinExistence type="predicted"/>
<dbReference type="AlphaFoldDB" id="A0ABD1BSY6"/>
<dbReference type="GO" id="GO:0005634">
    <property type="term" value="C:nucleus"/>
    <property type="evidence" value="ECO:0007669"/>
    <property type="project" value="UniProtKB-SubCell"/>
</dbReference>
<evidence type="ECO:0000256" key="2">
    <source>
        <dbReference type="ARBA" id="ARBA00023242"/>
    </source>
</evidence>
<keyword evidence="2" id="KW-0539">Nucleus</keyword>
<accession>A0ABD1BSY6</accession>
<gene>
    <name evidence="4" type="ORF">V5N11_021070</name>
</gene>
<dbReference type="PANTHER" id="PTHR13052:SF3">
    <property type="entry name" value="NUCLEAR FACTOR RELATED TO KAPPA-B-BINDING PROTEIN"/>
    <property type="match status" value="1"/>
</dbReference>